<reference evidence="3 4" key="1">
    <citation type="submission" date="2023-07" db="EMBL/GenBank/DDBJ databases">
        <title>Sequencing the genomes of 1000 actinobacteria strains.</title>
        <authorList>
            <person name="Klenk H.-P."/>
        </authorList>
    </citation>
    <scope>NUCLEOTIDE SEQUENCE [LARGE SCALE GENOMIC DNA]</scope>
    <source>
        <strain evidence="3 4">DSM 14555</strain>
    </source>
</reference>
<keyword evidence="1" id="KW-0238">DNA-binding</keyword>
<dbReference type="RefSeq" id="WP_296365047.1">
    <property type="nucleotide sequence ID" value="NZ_BAAAHY010000006.1"/>
</dbReference>
<evidence type="ECO:0000313" key="4">
    <source>
        <dbReference type="Proteomes" id="UP001185069"/>
    </source>
</evidence>
<evidence type="ECO:0000259" key="2">
    <source>
        <dbReference type="Pfam" id="PF00440"/>
    </source>
</evidence>
<gene>
    <name evidence="3" type="ORF">JOE69_000855</name>
</gene>
<evidence type="ECO:0000256" key="1">
    <source>
        <dbReference type="ARBA" id="ARBA00023125"/>
    </source>
</evidence>
<dbReference type="SUPFAM" id="SSF48498">
    <property type="entry name" value="Tetracyclin repressor-like, C-terminal domain"/>
    <property type="match status" value="1"/>
</dbReference>
<feature type="domain" description="HTH tetR-type" evidence="2">
    <location>
        <begin position="28"/>
        <end position="59"/>
    </location>
</feature>
<dbReference type="InterPro" id="IPR009057">
    <property type="entry name" value="Homeodomain-like_sf"/>
</dbReference>
<evidence type="ECO:0000313" key="3">
    <source>
        <dbReference type="EMBL" id="MDR6268617.1"/>
    </source>
</evidence>
<organism evidence="3 4">
    <name type="scientific">Arthrobacter russicus</name>
    <dbReference type="NCBI Taxonomy" id="172040"/>
    <lineage>
        <taxon>Bacteria</taxon>
        <taxon>Bacillati</taxon>
        <taxon>Actinomycetota</taxon>
        <taxon>Actinomycetes</taxon>
        <taxon>Micrococcales</taxon>
        <taxon>Micrococcaceae</taxon>
        <taxon>Arthrobacter</taxon>
    </lineage>
</organism>
<dbReference type="InterPro" id="IPR036271">
    <property type="entry name" value="Tet_transcr_reg_TetR-rel_C_sf"/>
</dbReference>
<sequence>MTNLQVRRRGRVPTISRESVARAAIGLGFEDLTMSTVAASLGVKHSSLYRHVGSRDDLVSMAIDLMASEAKWPTPGADWREYLEKFTDVMWTMYEEFPGVAPELQRLPAPPSSVVYIFAASTEALIDFGFDPESAVLIVDTISDLTIDSYMNAYRLRISRMKPLKPEAVSQTRFAQNPPGPLNVKNPDGLEKLLSLAFDTDGKAWWLRKRALLLDGISARLSSNPPGSEFVLGGPTEAG</sequence>
<dbReference type="InterPro" id="IPR001647">
    <property type="entry name" value="HTH_TetR"/>
</dbReference>
<dbReference type="Proteomes" id="UP001185069">
    <property type="component" value="Unassembled WGS sequence"/>
</dbReference>
<dbReference type="Pfam" id="PF00440">
    <property type="entry name" value="TetR_N"/>
    <property type="match status" value="1"/>
</dbReference>
<dbReference type="SUPFAM" id="SSF46689">
    <property type="entry name" value="Homeodomain-like"/>
    <property type="match status" value="1"/>
</dbReference>
<protein>
    <submittedName>
        <fullName evidence="3">AcrR family transcriptional regulator</fullName>
    </submittedName>
</protein>
<dbReference type="Gene3D" id="1.10.357.10">
    <property type="entry name" value="Tetracycline Repressor, domain 2"/>
    <property type="match status" value="1"/>
</dbReference>
<accession>A0ABU1J854</accession>
<dbReference type="EMBL" id="JAVDQF010000001">
    <property type="protein sequence ID" value="MDR6268617.1"/>
    <property type="molecule type" value="Genomic_DNA"/>
</dbReference>
<name>A0ABU1J854_9MICC</name>
<keyword evidence="4" id="KW-1185">Reference proteome</keyword>
<comment type="caution">
    <text evidence="3">The sequence shown here is derived from an EMBL/GenBank/DDBJ whole genome shotgun (WGS) entry which is preliminary data.</text>
</comment>
<proteinExistence type="predicted"/>